<evidence type="ECO:0000259" key="1">
    <source>
        <dbReference type="Pfam" id="PF24722"/>
    </source>
</evidence>
<sequence>MGRDRIIIKDQFIDQLVAVCPSFGASWQRFKMEWIGNPVLSEDDGDGTLPHYLLLSDLANHLIGLLERGETESFPAIFGVVEDWVVHGEHYVSEAAIVGLLEDLTAPHRYTTSHPSRFIPWLGPESIKWWSEVIDFWKRLDSGNFRPLAID</sequence>
<proteinExistence type="predicted"/>
<protein>
    <recommendedName>
        <fullName evidence="1">DUF7674 domain-containing protein</fullName>
    </recommendedName>
</protein>
<dbReference type="RefSeq" id="WP_067468256.1">
    <property type="nucleotide sequence ID" value="NZ_CP032228.1"/>
</dbReference>
<feature type="domain" description="DUF7674" evidence="1">
    <location>
        <begin position="14"/>
        <end position="138"/>
    </location>
</feature>
<name>A0A5P6NB87_9SPHN</name>
<evidence type="ECO:0000313" key="2">
    <source>
        <dbReference type="EMBL" id="QFI63259.1"/>
    </source>
</evidence>
<dbReference type="InterPro" id="IPR056091">
    <property type="entry name" value="DUF7674"/>
</dbReference>
<reference evidence="3" key="1">
    <citation type="submission" date="2018-09" db="EMBL/GenBank/DDBJ databases">
        <title>Nocardia yunnanensis sp. nov., an actinomycete isolated from a soil sample.</title>
        <authorList>
            <person name="Zhang J."/>
        </authorList>
    </citation>
    <scope>NUCLEOTIDE SEQUENCE [LARGE SCALE GENOMIC DNA]</scope>
    <source>
        <strain evidence="3">21-3</strain>
    </source>
</reference>
<gene>
    <name evidence="2" type="ORF">D0Y83_08215</name>
</gene>
<organism evidence="2 3">
    <name type="scientific">Qipengyuania flava</name>
    <dbReference type="NCBI Taxonomy" id="192812"/>
    <lineage>
        <taxon>Bacteria</taxon>
        <taxon>Pseudomonadati</taxon>
        <taxon>Pseudomonadota</taxon>
        <taxon>Alphaproteobacteria</taxon>
        <taxon>Sphingomonadales</taxon>
        <taxon>Erythrobacteraceae</taxon>
        <taxon>Qipengyuania</taxon>
    </lineage>
</organism>
<dbReference type="Pfam" id="PF24722">
    <property type="entry name" value="DUF7674"/>
    <property type="match status" value="1"/>
</dbReference>
<dbReference type="Proteomes" id="UP000325385">
    <property type="component" value="Chromosome"/>
</dbReference>
<evidence type="ECO:0000313" key="3">
    <source>
        <dbReference type="Proteomes" id="UP000325385"/>
    </source>
</evidence>
<dbReference type="GeneID" id="69697281"/>
<dbReference type="AlphaFoldDB" id="A0A5P6NB87"/>
<dbReference type="EMBL" id="CP032228">
    <property type="protein sequence ID" value="QFI63259.1"/>
    <property type="molecule type" value="Genomic_DNA"/>
</dbReference>
<accession>A0A5P6NB87</accession>